<accession>A0A0C3PZZ0</accession>
<dbReference type="InParanoid" id="A0A0C3PZZ0"/>
<dbReference type="AlphaFoldDB" id="A0A0C3PZZ0"/>
<sequence>MLVVIVVQYRHVMDDSHMHVLSWYSCNPPSGCSSTSNSSSPYAWLSRLRRAKSVDSSRNDPHRSIVFLSSFSQEYSASSWRAAVLVKTCVDPLKVFLTRRKNLAGVTRFWRGLILDTPSFWSDIGLTRDSVLKFLMTQLKRSL</sequence>
<protein>
    <submittedName>
        <fullName evidence="1">Uncharacterized protein</fullName>
    </submittedName>
</protein>
<reference evidence="2" key="2">
    <citation type="submission" date="2015-01" db="EMBL/GenBank/DDBJ databases">
        <title>Evolutionary Origins and Diversification of the Mycorrhizal Mutualists.</title>
        <authorList>
            <consortium name="DOE Joint Genome Institute"/>
            <consortium name="Mycorrhizal Genomics Consortium"/>
            <person name="Kohler A."/>
            <person name="Kuo A."/>
            <person name="Nagy L.G."/>
            <person name="Floudas D."/>
            <person name="Copeland A."/>
            <person name="Barry K.W."/>
            <person name="Cichocki N."/>
            <person name="Veneault-Fourrey C."/>
            <person name="LaButti K."/>
            <person name="Lindquist E.A."/>
            <person name="Lipzen A."/>
            <person name="Lundell T."/>
            <person name="Morin E."/>
            <person name="Murat C."/>
            <person name="Riley R."/>
            <person name="Ohm R."/>
            <person name="Sun H."/>
            <person name="Tunlid A."/>
            <person name="Henrissat B."/>
            <person name="Grigoriev I.V."/>
            <person name="Hibbett D.S."/>
            <person name="Martin F."/>
        </authorList>
    </citation>
    <scope>NUCLEOTIDE SEQUENCE [LARGE SCALE GENOMIC DNA]</scope>
    <source>
        <strain evidence="2">Marx 270</strain>
    </source>
</reference>
<evidence type="ECO:0000313" key="2">
    <source>
        <dbReference type="Proteomes" id="UP000054217"/>
    </source>
</evidence>
<dbReference type="EMBL" id="KN831944">
    <property type="protein sequence ID" value="KIO15104.1"/>
    <property type="molecule type" value="Genomic_DNA"/>
</dbReference>
<organism evidence="1 2">
    <name type="scientific">Pisolithus tinctorius Marx 270</name>
    <dbReference type="NCBI Taxonomy" id="870435"/>
    <lineage>
        <taxon>Eukaryota</taxon>
        <taxon>Fungi</taxon>
        <taxon>Dikarya</taxon>
        <taxon>Basidiomycota</taxon>
        <taxon>Agaricomycotina</taxon>
        <taxon>Agaricomycetes</taxon>
        <taxon>Agaricomycetidae</taxon>
        <taxon>Boletales</taxon>
        <taxon>Sclerodermatineae</taxon>
        <taxon>Pisolithaceae</taxon>
        <taxon>Pisolithus</taxon>
    </lineage>
</organism>
<dbReference type="Proteomes" id="UP000054217">
    <property type="component" value="Unassembled WGS sequence"/>
</dbReference>
<proteinExistence type="predicted"/>
<reference evidence="1 2" key="1">
    <citation type="submission" date="2014-04" db="EMBL/GenBank/DDBJ databases">
        <authorList>
            <consortium name="DOE Joint Genome Institute"/>
            <person name="Kuo A."/>
            <person name="Kohler A."/>
            <person name="Costa M.D."/>
            <person name="Nagy L.G."/>
            <person name="Floudas D."/>
            <person name="Copeland A."/>
            <person name="Barry K.W."/>
            <person name="Cichocki N."/>
            <person name="Veneault-Fourrey C."/>
            <person name="LaButti K."/>
            <person name="Lindquist E.A."/>
            <person name="Lipzen A."/>
            <person name="Lundell T."/>
            <person name="Morin E."/>
            <person name="Murat C."/>
            <person name="Sun H."/>
            <person name="Tunlid A."/>
            <person name="Henrissat B."/>
            <person name="Grigoriev I.V."/>
            <person name="Hibbett D.S."/>
            <person name="Martin F."/>
            <person name="Nordberg H.P."/>
            <person name="Cantor M.N."/>
            <person name="Hua S.X."/>
        </authorList>
    </citation>
    <scope>NUCLEOTIDE SEQUENCE [LARGE SCALE GENOMIC DNA]</scope>
    <source>
        <strain evidence="1 2">Marx 270</strain>
    </source>
</reference>
<evidence type="ECO:0000313" key="1">
    <source>
        <dbReference type="EMBL" id="KIO15104.1"/>
    </source>
</evidence>
<gene>
    <name evidence="1" type="ORF">M404DRAFT_991802</name>
</gene>
<dbReference type="OrthoDB" id="3181259at2759"/>
<name>A0A0C3PZZ0_PISTI</name>
<dbReference type="HOGENOM" id="CLU_1806978_0_0_1"/>
<keyword evidence="2" id="KW-1185">Reference proteome</keyword>